<dbReference type="Proteomes" id="UP000287388">
    <property type="component" value="Chromosome"/>
</dbReference>
<keyword evidence="4" id="KW-1185">Reference proteome</keyword>
<evidence type="ECO:0000313" key="4">
    <source>
        <dbReference type="Proteomes" id="UP000596117"/>
    </source>
</evidence>
<reference evidence="1 3" key="1">
    <citation type="submission" date="2019-01" db="EMBL/GenBank/DDBJ databases">
        <title>Brevundimonas diminuta Genome sequencing and assembly.</title>
        <authorList>
            <person name="Chen H."/>
        </authorList>
    </citation>
    <scope>NUCLEOTIDE SEQUENCE [LARGE SCALE GENOMIC DNA]</scope>
    <source>
        <strain evidence="1">ATCC</strain>
        <strain evidence="3">ATCC(B) 19146</strain>
    </source>
</reference>
<dbReference type="RefSeq" id="WP_128720603.1">
    <property type="nucleotide sequence ID" value="NZ_BJNC01000013.1"/>
</dbReference>
<dbReference type="EMBL" id="CP066026">
    <property type="protein sequence ID" value="QQB89881.1"/>
    <property type="molecule type" value="Genomic_DNA"/>
</dbReference>
<dbReference type="AlphaFoldDB" id="A0A410P1K0"/>
<dbReference type="EMBL" id="CP035093">
    <property type="protein sequence ID" value="QAT15901.1"/>
    <property type="molecule type" value="Genomic_DNA"/>
</dbReference>
<organism evidence="1 3">
    <name type="scientific">Brevundimonas diminuta</name>
    <name type="common">Pseudomonas diminuta</name>
    <dbReference type="NCBI Taxonomy" id="293"/>
    <lineage>
        <taxon>Bacteria</taxon>
        <taxon>Pseudomonadati</taxon>
        <taxon>Pseudomonadota</taxon>
        <taxon>Alphaproteobacteria</taxon>
        <taxon>Caulobacterales</taxon>
        <taxon>Caulobacteraceae</taxon>
        <taxon>Brevundimonas</taxon>
    </lineage>
</organism>
<name>A0A410P1K0_BREDI</name>
<evidence type="ECO:0000313" key="2">
    <source>
        <dbReference type="EMBL" id="QQB89881.1"/>
    </source>
</evidence>
<evidence type="ECO:0000313" key="3">
    <source>
        <dbReference type="Proteomes" id="UP000287388"/>
    </source>
</evidence>
<accession>A0A410P1K0</accession>
<protein>
    <submittedName>
        <fullName evidence="1">Uncharacterized protein</fullName>
    </submittedName>
</protein>
<sequence length="92" mass="10281">MLRAAPVSVAKRRSKDARRSEKVQLDCKKISTIDVFAVLRRFMVRLVGAIFLTCWDGHCRISKGEENLLKALVFAAADNYKAHDGKAWGAFG</sequence>
<evidence type="ECO:0000313" key="1">
    <source>
        <dbReference type="EMBL" id="QAT15901.1"/>
    </source>
</evidence>
<gene>
    <name evidence="1" type="ORF">EQG53_16995</name>
    <name evidence="2" type="ORF">I6H83_05460</name>
</gene>
<proteinExistence type="predicted"/>
<reference evidence="2 4" key="2">
    <citation type="submission" date="2020-12" db="EMBL/GenBank/DDBJ databases">
        <title>FDA dAtabase for Regulatory Grade micrObial Sequences (FDA-ARGOS): Supporting development and validation of Infectious Disease Dx tests.</title>
        <authorList>
            <person name="Kerrigan L."/>
            <person name="Long C."/>
            <person name="Tallon L."/>
            <person name="Sadzewicz L."/>
            <person name="Zhao X."/>
            <person name="Boylan J."/>
            <person name="Ott S."/>
            <person name="Bowen H."/>
            <person name="Vavikolanu K."/>
            <person name="Mehta A."/>
            <person name="Aluvathingal J."/>
            <person name="Nadendla S."/>
            <person name="Yan Y."/>
            <person name="Sichtig H."/>
        </authorList>
    </citation>
    <scope>NUCLEOTIDE SEQUENCE [LARGE SCALE GENOMIC DNA]</scope>
    <source>
        <strain evidence="2 4">FDAARGOS_1026</strain>
    </source>
</reference>
<dbReference type="KEGG" id="bdm:EQG53_16995"/>
<dbReference type="Proteomes" id="UP000596117">
    <property type="component" value="Chromosome"/>
</dbReference>